<keyword evidence="1" id="KW-0969">Cilium</keyword>
<keyword evidence="1" id="KW-0966">Cell projection</keyword>
<dbReference type="AlphaFoldDB" id="A0A1L8ZB24"/>
<gene>
    <name evidence="1" type="ORF">ER70_05585</name>
</gene>
<proteinExistence type="predicted"/>
<feature type="non-terminal residue" evidence="1">
    <location>
        <position position="1"/>
    </location>
</feature>
<dbReference type="EMBL" id="JNBW01000284">
    <property type="protein sequence ID" value="OJH14953.1"/>
    <property type="molecule type" value="Genomic_DNA"/>
</dbReference>
<sequence length="63" mass="7304">IDSESVFKVYETSGTESLRKLKAHETFKRVLKLREKISMPEGSFQNFIEKVESEKPEESSPKN</sequence>
<protein>
    <submittedName>
        <fullName evidence="1">Flagellar protein</fullName>
    </submittedName>
</protein>
<reference evidence="1" key="1">
    <citation type="journal article" date="2015" name="Microbiology">
        <title>Similarities in murine infection and immune response to Borrelia bissettii and Borrelia burgdorferi sensu stricto.</title>
        <authorList>
            <person name="Leydet B.F.Jr."/>
            <person name="Liang F.T."/>
        </authorList>
    </citation>
    <scope>NUCLEOTIDE SEQUENCE [LARGE SCALE GENOMIC DNA]</scope>
    <source>
        <strain evidence="1">CO275</strain>
    </source>
</reference>
<organism evidence="1">
    <name type="scientific">Borrelia bissettiae</name>
    <name type="common">Borreliella bissettiae</name>
    <dbReference type="NCBI Taxonomy" id="64897"/>
    <lineage>
        <taxon>Bacteria</taxon>
        <taxon>Pseudomonadati</taxon>
        <taxon>Spirochaetota</taxon>
        <taxon>Spirochaetia</taxon>
        <taxon>Spirochaetales</taxon>
        <taxon>Borreliaceae</taxon>
        <taxon>Borreliella</taxon>
    </lineage>
</organism>
<comment type="caution">
    <text evidence="1">The sequence shown here is derived from an EMBL/GenBank/DDBJ whole genome shotgun (WGS) entry which is preliminary data.</text>
</comment>
<keyword evidence="1" id="KW-0282">Flagellum</keyword>
<accession>A0A1L8ZB24</accession>
<name>A0A1L8ZB24_BORBI</name>
<reference evidence="1" key="2">
    <citation type="submission" date="2015-07" db="EMBL/GenBank/DDBJ databases">
        <authorList>
            <person name="Noorani M."/>
        </authorList>
    </citation>
    <scope>NUCLEOTIDE SEQUENCE</scope>
    <source>
        <strain evidence="1">CO275</strain>
    </source>
</reference>
<evidence type="ECO:0000313" key="1">
    <source>
        <dbReference type="EMBL" id="OJH14953.1"/>
    </source>
</evidence>